<dbReference type="Proteomes" id="UP000186817">
    <property type="component" value="Unassembled WGS sequence"/>
</dbReference>
<dbReference type="OrthoDB" id="754047at2759"/>
<keyword evidence="5 8" id="KW-1133">Transmembrane helix</keyword>
<evidence type="ECO:0000256" key="7">
    <source>
        <dbReference type="SAM" id="MobiDB-lite"/>
    </source>
</evidence>
<feature type="transmembrane region" description="Helical" evidence="8">
    <location>
        <begin position="238"/>
        <end position="259"/>
    </location>
</feature>
<feature type="compositionally biased region" description="Pro residues" evidence="7">
    <location>
        <begin position="720"/>
        <end position="733"/>
    </location>
</feature>
<feature type="region of interest" description="Disordered" evidence="7">
    <location>
        <begin position="720"/>
        <end position="755"/>
    </location>
</feature>
<dbReference type="GO" id="GO:0016020">
    <property type="term" value="C:membrane"/>
    <property type="evidence" value="ECO:0007669"/>
    <property type="project" value="UniProtKB-SubCell"/>
</dbReference>
<name>A0A1Q9EGA4_SYMMI</name>
<gene>
    <name evidence="9" type="ORF">AK812_SmicGene10216</name>
</gene>
<comment type="caution">
    <text evidence="9">The sequence shown here is derived from an EMBL/GenBank/DDBJ whole genome shotgun (WGS) entry which is preliminary data.</text>
</comment>
<feature type="transmembrane region" description="Helical" evidence="8">
    <location>
        <begin position="126"/>
        <end position="145"/>
    </location>
</feature>
<dbReference type="PANTHER" id="PTHR31585:SF51">
    <property type="entry name" value="TRANSPORTER, PUTATIVE-RELATED"/>
    <property type="match status" value="1"/>
</dbReference>
<evidence type="ECO:0000313" key="10">
    <source>
        <dbReference type="Proteomes" id="UP000186817"/>
    </source>
</evidence>
<evidence type="ECO:0000256" key="5">
    <source>
        <dbReference type="ARBA" id="ARBA00022989"/>
    </source>
</evidence>
<dbReference type="EMBL" id="LSRX01000159">
    <property type="protein sequence ID" value="OLQ06474.1"/>
    <property type="molecule type" value="Genomic_DNA"/>
</dbReference>
<dbReference type="PANTHER" id="PTHR31585">
    <property type="entry name" value="FOLATE-BIOPTERIN TRANSPORTER 1, CHLOROPLASTIC"/>
    <property type="match status" value="1"/>
</dbReference>
<feature type="transmembrane region" description="Helical" evidence="8">
    <location>
        <begin position="69"/>
        <end position="88"/>
    </location>
</feature>
<feature type="transmembrane region" description="Helical" evidence="8">
    <location>
        <begin position="166"/>
        <end position="185"/>
    </location>
</feature>
<organism evidence="9 10">
    <name type="scientific">Symbiodinium microadriaticum</name>
    <name type="common">Dinoflagellate</name>
    <name type="synonym">Zooxanthella microadriatica</name>
    <dbReference type="NCBI Taxonomy" id="2951"/>
    <lineage>
        <taxon>Eukaryota</taxon>
        <taxon>Sar</taxon>
        <taxon>Alveolata</taxon>
        <taxon>Dinophyceae</taxon>
        <taxon>Suessiales</taxon>
        <taxon>Symbiodiniaceae</taxon>
        <taxon>Symbiodinium</taxon>
    </lineage>
</organism>
<evidence type="ECO:0000256" key="4">
    <source>
        <dbReference type="ARBA" id="ARBA00022692"/>
    </source>
</evidence>
<evidence type="ECO:0000256" key="8">
    <source>
        <dbReference type="SAM" id="Phobius"/>
    </source>
</evidence>
<feature type="transmembrane region" description="Helical" evidence="8">
    <location>
        <begin position="30"/>
        <end position="49"/>
    </location>
</feature>
<proteinExistence type="inferred from homology"/>
<dbReference type="InterPro" id="IPR036259">
    <property type="entry name" value="MFS_trans_sf"/>
</dbReference>
<feature type="transmembrane region" description="Helical" evidence="8">
    <location>
        <begin position="336"/>
        <end position="355"/>
    </location>
</feature>
<keyword evidence="3" id="KW-0813">Transport</keyword>
<feature type="transmembrane region" description="Helical" evidence="8">
    <location>
        <begin position="265"/>
        <end position="283"/>
    </location>
</feature>
<dbReference type="AlphaFoldDB" id="A0A1Q9EGA4"/>
<feature type="transmembrane region" description="Helical" evidence="8">
    <location>
        <begin position="100"/>
        <end position="120"/>
    </location>
</feature>
<dbReference type="Gene3D" id="1.20.1250.20">
    <property type="entry name" value="MFS general substrate transporter like domains"/>
    <property type="match status" value="1"/>
</dbReference>
<dbReference type="SUPFAM" id="SSF103473">
    <property type="entry name" value="MFS general substrate transporter"/>
    <property type="match status" value="1"/>
</dbReference>
<sequence length="770" mass="85345">MDVLLAPCMALGKDLRVFVLSLRSTFGDRFLGYLLLNYLCLKGITLTLLQTSMLPYLQHMGVKGVEFQLASMVAMIPWSMKGFIGVLSDIVPLGRYHKRGYLLLSVALGLFGISMLSFRPESRDESSLWFTAALFACAFAFLATFDLLCEGKYSEIMREEQAGSEVLSLVWSCMQLGSLVAALGVADVVDTEGPRPLIRVCLFFTLLSLWRTCAGDLPEEPARSWRSLWAKAMSEPGLFLLASAMAAGSAMVAFATAIFGDQGRVLTALGVSALMVIFSFKTLPRVLARRTETCVEDGPHFTYAYYLAISNVVGAVGSILGAVIFQYMQDWTFRQAFWVTTVIQVVASWFDLLIISRYNLKFGFSDRAAYLFGDAAIVEIPTSPVRLVAWVVVDLGVRRLVHLPRAGGVVEGWFRWHHDGIDTFDTGLDAPPPFTDCQRAFRHWQRAQLLAVSKALDELRADEIVAFVSARRSRRRMRGRRKTGKSPLLADESANIAGPIYADAVNLEADDVSVLVENSARRTGAALSVGERPVPRWQIYDWERLLLATIDEGEHVYRFYEQAGNRHHRSIDLYSLQAAARPAHSQSERALNLVMTHRLRTLEWWADVLETRKNPVQWRMALMPQALLTARLCPRGAEATVFAILAGFQNFGSNIGSLLGAQLSDHFGITCSRLGPCNFDWLKTLILVCHMLVPLACLPLTWVLVPAAVISDESAFEMASPPPSFASPGPSPVSSPTSSPRTYRDDVDPDTSPVTLAESDYFRLADHTET</sequence>
<keyword evidence="4 8" id="KW-0812">Transmembrane</keyword>
<feature type="transmembrane region" description="Helical" evidence="8">
    <location>
        <begin position="303"/>
        <end position="324"/>
    </location>
</feature>
<protein>
    <submittedName>
        <fullName evidence="9">Folate-biopterin transporter 1, chloroplastic</fullName>
    </submittedName>
</protein>
<evidence type="ECO:0000256" key="6">
    <source>
        <dbReference type="ARBA" id="ARBA00023136"/>
    </source>
</evidence>
<dbReference type="InterPro" id="IPR039309">
    <property type="entry name" value="BT1"/>
</dbReference>
<accession>A0A1Q9EGA4</accession>
<keyword evidence="10" id="KW-1185">Reference proteome</keyword>
<evidence type="ECO:0000256" key="3">
    <source>
        <dbReference type="ARBA" id="ARBA00022448"/>
    </source>
</evidence>
<reference evidence="9 10" key="1">
    <citation type="submission" date="2016-02" db="EMBL/GenBank/DDBJ databases">
        <title>Genome analysis of coral dinoflagellate symbionts highlights evolutionary adaptations to a symbiotic lifestyle.</title>
        <authorList>
            <person name="Aranda M."/>
            <person name="Li Y."/>
            <person name="Liew Y.J."/>
            <person name="Baumgarten S."/>
            <person name="Simakov O."/>
            <person name="Wilson M."/>
            <person name="Piel J."/>
            <person name="Ashoor H."/>
            <person name="Bougouffa S."/>
            <person name="Bajic V.B."/>
            <person name="Ryu T."/>
            <person name="Ravasi T."/>
            <person name="Bayer T."/>
            <person name="Micklem G."/>
            <person name="Kim H."/>
            <person name="Bhak J."/>
            <person name="Lajeunesse T.C."/>
            <person name="Voolstra C.R."/>
        </authorList>
    </citation>
    <scope>NUCLEOTIDE SEQUENCE [LARGE SCALE GENOMIC DNA]</scope>
    <source>
        <strain evidence="9 10">CCMP2467</strain>
    </source>
</reference>
<dbReference type="Pfam" id="PF03092">
    <property type="entry name" value="BT1"/>
    <property type="match status" value="2"/>
</dbReference>
<comment type="subcellular location">
    <subcellularLocation>
        <location evidence="1">Membrane</location>
        <topology evidence="1">Multi-pass membrane protein</topology>
    </subcellularLocation>
</comment>
<keyword evidence="6 8" id="KW-0472">Membrane</keyword>
<evidence type="ECO:0000256" key="2">
    <source>
        <dbReference type="ARBA" id="ARBA00007015"/>
    </source>
</evidence>
<comment type="similarity">
    <text evidence="2">Belongs to the major facilitator superfamily. Folate-biopterin transporter (TC 2.A.71) family.</text>
</comment>
<evidence type="ECO:0000256" key="1">
    <source>
        <dbReference type="ARBA" id="ARBA00004141"/>
    </source>
</evidence>
<evidence type="ECO:0000313" key="9">
    <source>
        <dbReference type="EMBL" id="OLQ06474.1"/>
    </source>
</evidence>